<organism evidence="6 7">
    <name type="scientific">Planctomyces bekefii</name>
    <dbReference type="NCBI Taxonomy" id="1653850"/>
    <lineage>
        <taxon>Bacteria</taxon>
        <taxon>Pseudomonadati</taxon>
        <taxon>Planctomycetota</taxon>
        <taxon>Planctomycetia</taxon>
        <taxon>Planctomycetales</taxon>
        <taxon>Planctomycetaceae</taxon>
        <taxon>Planctomyces</taxon>
    </lineage>
</organism>
<dbReference type="GO" id="GO:0006412">
    <property type="term" value="P:translation"/>
    <property type="evidence" value="ECO:0007669"/>
    <property type="project" value="TreeGrafter"/>
</dbReference>
<keyword evidence="2 3" id="KW-0690">Ribosome biogenesis</keyword>
<dbReference type="InterPro" id="IPR035956">
    <property type="entry name" value="RimP_N_sf"/>
</dbReference>
<dbReference type="CDD" id="cd01734">
    <property type="entry name" value="YlxS_C"/>
    <property type="match status" value="1"/>
</dbReference>
<keyword evidence="7" id="KW-1185">Reference proteome</keyword>
<name>A0A5C6M6T6_9PLAN</name>
<dbReference type="InterPro" id="IPR036847">
    <property type="entry name" value="RimP_C_sf"/>
</dbReference>
<dbReference type="GO" id="GO:0005829">
    <property type="term" value="C:cytosol"/>
    <property type="evidence" value="ECO:0007669"/>
    <property type="project" value="TreeGrafter"/>
</dbReference>
<keyword evidence="1 3" id="KW-0963">Cytoplasm</keyword>
<evidence type="ECO:0000313" key="6">
    <source>
        <dbReference type="EMBL" id="TWW10396.1"/>
    </source>
</evidence>
<dbReference type="InterPro" id="IPR028989">
    <property type="entry name" value="RimP_N"/>
</dbReference>
<comment type="subcellular location">
    <subcellularLocation>
        <location evidence="3">Cytoplasm</location>
    </subcellularLocation>
</comment>
<evidence type="ECO:0000259" key="5">
    <source>
        <dbReference type="Pfam" id="PF17384"/>
    </source>
</evidence>
<dbReference type="Gene3D" id="3.30.300.70">
    <property type="entry name" value="RimP-like superfamily, N-terminal"/>
    <property type="match status" value="1"/>
</dbReference>
<dbReference type="Pfam" id="PF02576">
    <property type="entry name" value="RimP_N"/>
    <property type="match status" value="1"/>
</dbReference>
<reference evidence="6 7" key="1">
    <citation type="submission" date="2019-08" db="EMBL/GenBank/DDBJ databases">
        <title>100 year-old enigma solved: identification of Planctomyces bekefii, the type genus and species of the phylum Planctomycetes.</title>
        <authorList>
            <person name="Svetlana D.N."/>
            <person name="Overmann J."/>
        </authorList>
    </citation>
    <scope>NUCLEOTIDE SEQUENCE [LARGE SCALE GENOMIC DNA]</scope>
    <source>
        <strain evidence="6">Phe10_nw2017</strain>
    </source>
</reference>
<dbReference type="Pfam" id="PF17384">
    <property type="entry name" value="DUF150_C"/>
    <property type="match status" value="1"/>
</dbReference>
<comment type="similarity">
    <text evidence="3">Belongs to the RimP family.</text>
</comment>
<dbReference type="GO" id="GO:0000028">
    <property type="term" value="P:ribosomal small subunit assembly"/>
    <property type="evidence" value="ECO:0007669"/>
    <property type="project" value="TreeGrafter"/>
</dbReference>
<dbReference type="SUPFAM" id="SSF74942">
    <property type="entry name" value="YhbC-like, C-terminal domain"/>
    <property type="match status" value="1"/>
</dbReference>
<dbReference type="InterPro" id="IPR003728">
    <property type="entry name" value="Ribosome_maturation_RimP"/>
</dbReference>
<reference evidence="6 7" key="2">
    <citation type="submission" date="2019-08" db="EMBL/GenBank/DDBJ databases">
        <authorList>
            <person name="Henke P."/>
        </authorList>
    </citation>
    <scope>NUCLEOTIDE SEQUENCE [LARGE SCALE GENOMIC DNA]</scope>
    <source>
        <strain evidence="6">Phe10_nw2017</strain>
    </source>
</reference>
<feature type="domain" description="Ribosome maturation factor RimP N-terminal" evidence="4">
    <location>
        <begin position="18"/>
        <end position="87"/>
    </location>
</feature>
<accession>A0A5C6M6T6</accession>
<protein>
    <recommendedName>
        <fullName evidence="3">Ribosome maturation factor RimP</fullName>
    </recommendedName>
</protein>
<dbReference type="SUPFAM" id="SSF75420">
    <property type="entry name" value="YhbC-like, N-terminal domain"/>
    <property type="match status" value="1"/>
</dbReference>
<evidence type="ECO:0000256" key="3">
    <source>
        <dbReference type="HAMAP-Rule" id="MF_01077"/>
    </source>
</evidence>
<dbReference type="Proteomes" id="UP000321083">
    <property type="component" value="Unassembled WGS sequence"/>
</dbReference>
<sequence length="162" mass="18419">MDRTRLNQVIALVNVRLADAGYDCIEAEWAGDERILRLFVDRIQADDGVPLRLDDCVKASKLLDDYQELDALVPGSYSLEVSSPGVERPLRRSRDFRRHLGETVEVKLVDKIQDRKHGTGKLLEVAEKPENVMITLETNRGPWSFPLASLQRASLVYDWSAR</sequence>
<dbReference type="InterPro" id="IPR028998">
    <property type="entry name" value="RimP_C"/>
</dbReference>
<dbReference type="EMBL" id="SRHE01000091">
    <property type="protein sequence ID" value="TWW10396.1"/>
    <property type="molecule type" value="Genomic_DNA"/>
</dbReference>
<gene>
    <name evidence="3 6" type="primary">rimP</name>
    <name evidence="6" type="ORF">E3A20_06750</name>
</gene>
<dbReference type="Gene3D" id="2.30.30.180">
    <property type="entry name" value="Ribosome maturation factor RimP, C-terminal domain"/>
    <property type="match status" value="1"/>
</dbReference>
<dbReference type="PANTHER" id="PTHR33867:SF1">
    <property type="entry name" value="RIBOSOME MATURATION FACTOR RIMP"/>
    <property type="match status" value="1"/>
</dbReference>
<dbReference type="AlphaFoldDB" id="A0A5C6M6T6"/>
<dbReference type="HAMAP" id="MF_01077">
    <property type="entry name" value="RimP"/>
    <property type="match status" value="1"/>
</dbReference>
<evidence type="ECO:0000259" key="4">
    <source>
        <dbReference type="Pfam" id="PF02576"/>
    </source>
</evidence>
<evidence type="ECO:0000256" key="2">
    <source>
        <dbReference type="ARBA" id="ARBA00022517"/>
    </source>
</evidence>
<comment type="caution">
    <text evidence="6">The sequence shown here is derived from an EMBL/GenBank/DDBJ whole genome shotgun (WGS) entry which is preliminary data.</text>
</comment>
<proteinExistence type="inferred from homology"/>
<evidence type="ECO:0000313" key="7">
    <source>
        <dbReference type="Proteomes" id="UP000321083"/>
    </source>
</evidence>
<feature type="domain" description="Ribosome maturation factor RimP C-terminal" evidence="5">
    <location>
        <begin position="90"/>
        <end position="159"/>
    </location>
</feature>
<comment type="function">
    <text evidence="3">Required for maturation of 30S ribosomal subunits.</text>
</comment>
<dbReference type="PANTHER" id="PTHR33867">
    <property type="entry name" value="RIBOSOME MATURATION FACTOR RIMP"/>
    <property type="match status" value="1"/>
</dbReference>
<evidence type="ECO:0000256" key="1">
    <source>
        <dbReference type="ARBA" id="ARBA00022490"/>
    </source>
</evidence>